<comment type="caution">
    <text evidence="1">The sequence shown here is derived from an EMBL/GenBank/DDBJ whole genome shotgun (WGS) entry which is preliminary data.</text>
</comment>
<proteinExistence type="predicted"/>
<evidence type="ECO:0000313" key="2">
    <source>
        <dbReference type="Proteomes" id="UP000198287"/>
    </source>
</evidence>
<reference evidence="1 2" key="1">
    <citation type="submission" date="2015-12" db="EMBL/GenBank/DDBJ databases">
        <title>The genome of Folsomia candida.</title>
        <authorList>
            <person name="Faddeeva A."/>
            <person name="Derks M.F."/>
            <person name="Anvar Y."/>
            <person name="Smit S."/>
            <person name="Van Straalen N."/>
            <person name="Roelofs D."/>
        </authorList>
    </citation>
    <scope>NUCLEOTIDE SEQUENCE [LARGE SCALE GENOMIC DNA]</scope>
    <source>
        <strain evidence="1 2">VU population</strain>
        <tissue evidence="1">Whole body</tissue>
    </source>
</reference>
<accession>A0A226EKY8</accession>
<dbReference type="AlphaFoldDB" id="A0A226EKY8"/>
<gene>
    <name evidence="1" type="ORF">Fcan01_06588</name>
</gene>
<protein>
    <submittedName>
        <fullName evidence="1">Glycogen synthase</fullName>
    </submittedName>
</protein>
<organism evidence="1 2">
    <name type="scientific">Folsomia candida</name>
    <name type="common">Springtail</name>
    <dbReference type="NCBI Taxonomy" id="158441"/>
    <lineage>
        <taxon>Eukaryota</taxon>
        <taxon>Metazoa</taxon>
        <taxon>Ecdysozoa</taxon>
        <taxon>Arthropoda</taxon>
        <taxon>Hexapoda</taxon>
        <taxon>Collembola</taxon>
        <taxon>Entomobryomorpha</taxon>
        <taxon>Isotomoidea</taxon>
        <taxon>Isotomidae</taxon>
        <taxon>Proisotominae</taxon>
        <taxon>Folsomia</taxon>
    </lineage>
</organism>
<evidence type="ECO:0000313" key="1">
    <source>
        <dbReference type="EMBL" id="OXA57401.1"/>
    </source>
</evidence>
<sequence>MSMKLSNWPTSLPSTLLRWQIGIPLHRHEMDESPRMTTNIIRQLLKSRSNSSQTGIETAMVYDPEVHRRKRRKLDNSGSTTITPHKWSCIFSQHLIDYEFLNQYIIVQGREQSHFFTPSKSIHTLPTLHFSVPSWRSYDVWHIKPNMPLMTVGGVLVKIPNTLILLGENGRELFLYGMEIGKKLDEESMEEEYDDVIVHEGEDLIYVGSSEKQYLVFKYPPLQVMHRVVIPSNVWIGLRGFERLGGIALASKKNNVEVFDYEELIAINRDESTGRDIVLKKQPEPLVSLKTRNGYLVFLAGSFPPKVVVERRRGLEAIYSLENEKTPIFYVISDLQWSDGDKGMIQCFDEQRQIIFVFRQQVGFDVLGFNEEEGIYKNIFKSKDLLKKCDMAKLRRICGGVNEAASSNASRRNRDGLRSRKDKPVNDNLEESLKQWGVGYDETFDLLAVCLFCESLLWTFILDSDTLKMDVFRALNPVQISVPRVPAKRLGCSSINVHFYEWFISVKLDLYNIDSFVKYEQVYTCNLFGEETSTT</sequence>
<keyword evidence="2" id="KW-1185">Reference proteome</keyword>
<dbReference type="Proteomes" id="UP000198287">
    <property type="component" value="Unassembled WGS sequence"/>
</dbReference>
<dbReference type="EMBL" id="LNIX01000003">
    <property type="protein sequence ID" value="OXA57401.1"/>
    <property type="molecule type" value="Genomic_DNA"/>
</dbReference>
<name>A0A226EKY8_FOLCA</name>